<dbReference type="OrthoDB" id="9993796at2759"/>
<feature type="domain" description="FAD-binding" evidence="7">
    <location>
        <begin position="6"/>
        <end position="367"/>
    </location>
</feature>
<dbReference type="GO" id="GO:0004497">
    <property type="term" value="F:monooxygenase activity"/>
    <property type="evidence" value="ECO:0007669"/>
    <property type="project" value="UniProtKB-KW"/>
</dbReference>
<evidence type="ECO:0000256" key="3">
    <source>
        <dbReference type="ARBA" id="ARBA00022827"/>
    </source>
</evidence>
<keyword evidence="2" id="KW-0285">Flavoprotein</keyword>
<evidence type="ECO:0000256" key="1">
    <source>
        <dbReference type="ARBA" id="ARBA00007992"/>
    </source>
</evidence>
<evidence type="ECO:0000259" key="7">
    <source>
        <dbReference type="Pfam" id="PF01494"/>
    </source>
</evidence>
<dbReference type="PANTHER" id="PTHR13789">
    <property type="entry name" value="MONOOXYGENASE"/>
    <property type="match status" value="1"/>
</dbReference>
<dbReference type="SUPFAM" id="SSF51905">
    <property type="entry name" value="FAD/NAD(P)-binding domain"/>
    <property type="match status" value="1"/>
</dbReference>
<keyword evidence="4" id="KW-0560">Oxidoreductase</keyword>
<evidence type="ECO:0000313" key="9">
    <source>
        <dbReference type="Proteomes" id="UP000305883"/>
    </source>
</evidence>
<sequence length="415" mass="45225">MNESLRILVVGAGIGGLAAAVALRQQGHHVTVLEKSQFANETGAAIGLQPNCTVLLRQLGIEPEDIGSTLLEDMSIVDAYTLEPIKGIADKVREAAVRPAPSPETNIYFIHRADLHSALKRKAVGLDGEGKPIDLRLGCQVKKIDHTTATVTLTDGTTVEGDVIIGADGVHSACRKMLLGSEFQETPSPLSCFRTLIPTKQLLEDPLTAGLVSRPGKMTEAASDDRKIIFYPCSGGSQTNVLAILPRDNDGSKSVENNKRLQFLSAYANFAAPLRHMIQHTAEENITMWDLFYLDPLPKWTNNFAALMGDAAHPYAPFLAQGSAQAIEDAISLSVMLRKGTQAYEIPTRLQWYEECRKARATKIQNFSHGRTGDSAERDKPHAAGQEIHQIAGYIMRHNEYINSSTFLASKQALS</sequence>
<dbReference type="Gene3D" id="3.50.50.60">
    <property type="entry name" value="FAD/NAD(P)-binding domain"/>
    <property type="match status" value="1"/>
</dbReference>
<dbReference type="Pfam" id="PF01494">
    <property type="entry name" value="FAD_binding_3"/>
    <property type="match status" value="1"/>
</dbReference>
<dbReference type="SUPFAM" id="SSF54373">
    <property type="entry name" value="FAD-linked reductases, C-terminal domain"/>
    <property type="match status" value="1"/>
</dbReference>
<dbReference type="Proteomes" id="UP000305883">
    <property type="component" value="Unassembled WGS sequence"/>
</dbReference>
<reference evidence="8 9" key="1">
    <citation type="journal article" date="2019" name="Genome Biol. Evol.">
        <title>Genomic Plasticity Mediated by Transposable Elements in the Plant Pathogenic Fungus Colletotrichum higginsianum.</title>
        <authorList>
            <person name="Tsushima A."/>
            <person name="Gan P."/>
            <person name="Kumakura N."/>
            <person name="Narusaka M."/>
            <person name="Takano Y."/>
            <person name="Narusaka Y."/>
            <person name="Shirasu K."/>
        </authorList>
    </citation>
    <scope>NUCLEOTIDE SEQUENCE [LARGE SCALE GENOMIC DNA]</scope>
    <source>
        <strain evidence="8 9">MAFF305635-RFP</strain>
    </source>
</reference>
<dbReference type="PRINTS" id="PR00420">
    <property type="entry name" value="RNGMNOXGNASE"/>
</dbReference>
<evidence type="ECO:0000313" key="8">
    <source>
        <dbReference type="EMBL" id="TIC91289.1"/>
    </source>
</evidence>
<accession>A0A4T0VH11</accession>
<keyword evidence="5" id="KW-0503">Monooxygenase</keyword>
<gene>
    <name evidence="8" type="ORF">CH35J_011071</name>
</gene>
<dbReference type="InterPro" id="IPR050493">
    <property type="entry name" value="FAD-dep_Monooxygenase_BioMet"/>
</dbReference>
<dbReference type="EMBL" id="MWPZ01000010">
    <property type="protein sequence ID" value="TIC91289.1"/>
    <property type="molecule type" value="Genomic_DNA"/>
</dbReference>
<evidence type="ECO:0000256" key="5">
    <source>
        <dbReference type="ARBA" id="ARBA00023033"/>
    </source>
</evidence>
<dbReference type="AlphaFoldDB" id="A0A4T0VH11"/>
<protein>
    <submittedName>
        <fullName evidence="8">3-hydroxybenzoate 6-hydroxylase 1</fullName>
    </submittedName>
</protein>
<evidence type="ECO:0000256" key="6">
    <source>
        <dbReference type="SAM" id="MobiDB-lite"/>
    </source>
</evidence>
<keyword evidence="3" id="KW-0274">FAD</keyword>
<dbReference type="GO" id="GO:0071949">
    <property type="term" value="F:FAD binding"/>
    <property type="evidence" value="ECO:0007669"/>
    <property type="project" value="InterPro"/>
</dbReference>
<feature type="region of interest" description="Disordered" evidence="6">
    <location>
        <begin position="364"/>
        <end position="383"/>
    </location>
</feature>
<name>A0A4T0VH11_9PEZI</name>
<dbReference type="InterPro" id="IPR036188">
    <property type="entry name" value="FAD/NAD-bd_sf"/>
</dbReference>
<dbReference type="PANTHER" id="PTHR13789:SF314">
    <property type="entry name" value="FAD-BINDING DOMAIN-CONTAINING PROTEIN"/>
    <property type="match status" value="1"/>
</dbReference>
<comment type="similarity">
    <text evidence="1">Belongs to the paxM FAD-dependent monooxygenase family.</text>
</comment>
<proteinExistence type="inferred from homology"/>
<feature type="compositionally biased region" description="Basic and acidic residues" evidence="6">
    <location>
        <begin position="371"/>
        <end position="382"/>
    </location>
</feature>
<evidence type="ECO:0000256" key="4">
    <source>
        <dbReference type="ARBA" id="ARBA00023002"/>
    </source>
</evidence>
<dbReference type="InterPro" id="IPR002938">
    <property type="entry name" value="FAD-bd"/>
</dbReference>
<evidence type="ECO:0000256" key="2">
    <source>
        <dbReference type="ARBA" id="ARBA00022630"/>
    </source>
</evidence>
<organism evidence="8 9">
    <name type="scientific">Colletotrichum higginsianum</name>
    <dbReference type="NCBI Taxonomy" id="80884"/>
    <lineage>
        <taxon>Eukaryota</taxon>
        <taxon>Fungi</taxon>
        <taxon>Dikarya</taxon>
        <taxon>Ascomycota</taxon>
        <taxon>Pezizomycotina</taxon>
        <taxon>Sordariomycetes</taxon>
        <taxon>Hypocreomycetidae</taxon>
        <taxon>Glomerellales</taxon>
        <taxon>Glomerellaceae</taxon>
        <taxon>Colletotrichum</taxon>
        <taxon>Colletotrichum destructivum species complex</taxon>
    </lineage>
</organism>
<comment type="caution">
    <text evidence="8">The sequence shown here is derived from an EMBL/GenBank/DDBJ whole genome shotgun (WGS) entry which is preliminary data.</text>
</comment>